<proteinExistence type="predicted"/>
<dbReference type="EMBL" id="JASBQV010000011">
    <property type="protein sequence ID" value="MDI3235025.1"/>
    <property type="molecule type" value="Genomic_DNA"/>
</dbReference>
<keyword evidence="2" id="KW-0378">Hydrolase</keyword>
<evidence type="ECO:0000313" key="2">
    <source>
        <dbReference type="EMBL" id="MDI3235025.1"/>
    </source>
</evidence>
<dbReference type="InterPro" id="IPR052906">
    <property type="entry name" value="Type_IV_Methyl-Rstrct_Enzyme"/>
</dbReference>
<organism evidence="2 3">
    <name type="scientific">Exiguobacterium antarcticum</name>
    <dbReference type="NCBI Taxonomy" id="132920"/>
    <lineage>
        <taxon>Bacteria</taxon>
        <taxon>Bacillati</taxon>
        <taxon>Bacillota</taxon>
        <taxon>Bacilli</taxon>
        <taxon>Bacillales</taxon>
        <taxon>Bacillales Family XII. Incertae Sedis</taxon>
        <taxon>Exiguobacterium</taxon>
    </lineage>
</organism>
<evidence type="ECO:0000313" key="3">
    <source>
        <dbReference type="Proteomes" id="UP001243286"/>
    </source>
</evidence>
<keyword evidence="3" id="KW-1185">Reference proteome</keyword>
<dbReference type="Proteomes" id="UP001243286">
    <property type="component" value="Unassembled WGS sequence"/>
</dbReference>
<dbReference type="RefSeq" id="WP_014971586.1">
    <property type="nucleotide sequence ID" value="NZ_JASBQV010000011.1"/>
</dbReference>
<dbReference type="PANTHER" id="PTHR30015:SF6">
    <property type="entry name" value="SLL1429 PROTEIN"/>
    <property type="match status" value="1"/>
</dbReference>
<reference evidence="2 3" key="1">
    <citation type="submission" date="2023-04" db="EMBL/GenBank/DDBJ databases">
        <title>Antarctic isolates genomes.</title>
        <authorList>
            <person name="Dimov S.G."/>
        </authorList>
    </citation>
    <scope>NUCLEOTIDE SEQUENCE [LARGE SCALE GENOMIC DNA]</scope>
    <source>
        <strain evidence="2 3">AL19</strain>
    </source>
</reference>
<keyword evidence="2" id="KW-0540">Nuclease</keyword>
<feature type="domain" description="Restriction endonuclease type IV Mrr" evidence="1">
    <location>
        <begin position="59"/>
        <end position="168"/>
    </location>
</feature>
<comment type="caution">
    <text evidence="2">The sequence shown here is derived from an EMBL/GenBank/DDBJ whole genome shotgun (WGS) entry which is preliminary data.</text>
</comment>
<evidence type="ECO:0000259" key="1">
    <source>
        <dbReference type="Pfam" id="PF04471"/>
    </source>
</evidence>
<dbReference type="InterPro" id="IPR011335">
    <property type="entry name" value="Restrct_endonuc-II-like"/>
</dbReference>
<dbReference type="GO" id="GO:0004519">
    <property type="term" value="F:endonuclease activity"/>
    <property type="evidence" value="ECO:0007669"/>
    <property type="project" value="UniProtKB-KW"/>
</dbReference>
<gene>
    <name evidence="2" type="ORF">QK289_08415</name>
</gene>
<dbReference type="Gene3D" id="3.40.1350.10">
    <property type="match status" value="1"/>
</dbReference>
<dbReference type="Pfam" id="PF04471">
    <property type="entry name" value="Mrr_cat"/>
    <property type="match status" value="1"/>
</dbReference>
<protein>
    <submittedName>
        <fullName evidence="2">Restriction endonuclease</fullName>
    </submittedName>
</protein>
<sequence length="175" mass="19828">MMQKRTKRRMIALLFAGSGAVGAYFFSSSWEPLILIISIVGCTLFLILSFLTPSLANRLDRMEGREFEEWLVELFETAGYRVELTPASRDFGADLLIEDAQGYRIAIQAKRYGSAVGLEAVQQVAAAVPFYEMDEGWVVTNSTYTEAAYRLAEPNRIRLIDRNELLEFAHEIGFR</sequence>
<dbReference type="PANTHER" id="PTHR30015">
    <property type="entry name" value="MRR RESTRICTION SYSTEM PROTEIN"/>
    <property type="match status" value="1"/>
</dbReference>
<dbReference type="SUPFAM" id="SSF52980">
    <property type="entry name" value="Restriction endonuclease-like"/>
    <property type="match status" value="1"/>
</dbReference>
<accession>A0ABT6R256</accession>
<keyword evidence="2" id="KW-0255">Endonuclease</keyword>
<name>A0ABT6R256_9BACL</name>
<dbReference type="InterPro" id="IPR011856">
    <property type="entry name" value="tRNA_endonuc-like_dom_sf"/>
</dbReference>
<dbReference type="InterPro" id="IPR007560">
    <property type="entry name" value="Restrct_endonuc_IV_Mrr"/>
</dbReference>